<keyword evidence="3 6" id="KW-0418">Kinase</keyword>
<keyword evidence="1" id="KW-0808">Transferase</keyword>
<gene>
    <name evidence="6" type="ORF">RCL2_000954500</name>
</gene>
<dbReference type="PANTHER" id="PTHR44329">
    <property type="entry name" value="SERINE/THREONINE-PROTEIN KINASE TNNI3K-RELATED"/>
    <property type="match status" value="1"/>
</dbReference>
<evidence type="ECO:0000256" key="3">
    <source>
        <dbReference type="ARBA" id="ARBA00022777"/>
    </source>
</evidence>
<evidence type="ECO:0000259" key="5">
    <source>
        <dbReference type="PROSITE" id="PS50011"/>
    </source>
</evidence>
<evidence type="ECO:0000256" key="1">
    <source>
        <dbReference type="ARBA" id="ARBA00022679"/>
    </source>
</evidence>
<dbReference type="PROSITE" id="PS50011">
    <property type="entry name" value="PROTEIN_KINASE_DOM"/>
    <property type="match status" value="1"/>
</dbReference>
<dbReference type="GO" id="GO:0005524">
    <property type="term" value="F:ATP binding"/>
    <property type="evidence" value="ECO:0007669"/>
    <property type="project" value="UniProtKB-KW"/>
</dbReference>
<organism evidence="6 7">
    <name type="scientific">Rhizophagus clarus</name>
    <dbReference type="NCBI Taxonomy" id="94130"/>
    <lineage>
        <taxon>Eukaryota</taxon>
        <taxon>Fungi</taxon>
        <taxon>Fungi incertae sedis</taxon>
        <taxon>Mucoromycota</taxon>
        <taxon>Glomeromycotina</taxon>
        <taxon>Glomeromycetes</taxon>
        <taxon>Glomerales</taxon>
        <taxon>Glomeraceae</taxon>
        <taxon>Rhizophagus</taxon>
    </lineage>
</organism>
<evidence type="ECO:0000256" key="4">
    <source>
        <dbReference type="ARBA" id="ARBA00022840"/>
    </source>
</evidence>
<feature type="domain" description="Protein kinase" evidence="5">
    <location>
        <begin position="78"/>
        <end position="349"/>
    </location>
</feature>
<keyword evidence="4" id="KW-0067">ATP-binding</keyword>
<dbReference type="Gene3D" id="1.10.510.10">
    <property type="entry name" value="Transferase(Phosphotransferase) domain 1"/>
    <property type="match status" value="1"/>
</dbReference>
<dbReference type="InterPro" id="IPR051681">
    <property type="entry name" value="Ser/Thr_Kinases-Pseudokinases"/>
</dbReference>
<dbReference type="AlphaFoldDB" id="A0A8H3LAQ4"/>
<dbReference type="OrthoDB" id="6718656at2759"/>
<reference evidence="6" key="1">
    <citation type="submission" date="2019-10" db="EMBL/GenBank/DDBJ databases">
        <title>Conservation and host-specific expression of non-tandemly repeated heterogenous ribosome RNA gene in arbuscular mycorrhizal fungi.</title>
        <authorList>
            <person name="Maeda T."/>
            <person name="Kobayashi Y."/>
            <person name="Nakagawa T."/>
            <person name="Ezawa T."/>
            <person name="Yamaguchi K."/>
            <person name="Bino T."/>
            <person name="Nishimoto Y."/>
            <person name="Shigenobu S."/>
            <person name="Kawaguchi M."/>
        </authorList>
    </citation>
    <scope>NUCLEOTIDE SEQUENCE</scope>
    <source>
        <strain evidence="6">HR1</strain>
    </source>
</reference>
<dbReference type="GO" id="GO:0004674">
    <property type="term" value="F:protein serine/threonine kinase activity"/>
    <property type="evidence" value="ECO:0007669"/>
    <property type="project" value="TreeGrafter"/>
</dbReference>
<dbReference type="Proteomes" id="UP000615446">
    <property type="component" value="Unassembled WGS sequence"/>
</dbReference>
<dbReference type="PANTHER" id="PTHR44329:SF288">
    <property type="entry name" value="MITOGEN-ACTIVATED PROTEIN KINASE KINASE KINASE 20"/>
    <property type="match status" value="1"/>
</dbReference>
<evidence type="ECO:0000313" key="7">
    <source>
        <dbReference type="Proteomes" id="UP000615446"/>
    </source>
</evidence>
<name>A0A8H3LAQ4_9GLOM</name>
<evidence type="ECO:0000313" key="6">
    <source>
        <dbReference type="EMBL" id="GES82333.1"/>
    </source>
</evidence>
<sequence length="397" mass="45994">MSVMSAVDYARVFGTCGNCDKPRVSYSWCVDCNVEYFEENFKNWSSDDPRIDNMIKNTQKTAKEYIGYVEWIDISKFELLKNTGKRGAFSSTYSAVWMEGPQHKWDEYAEVWIRKGPTDVILRRLDRSWDLTDEFIDRLNKYARFLSDNAFAECFGLTKDETSCIMLVYKHYNKGDLYTFFDNYDEFFGWGEIVEILSTISAGIYRIHELGLVHGNLHGGNIMIENDGGMLDARITDAGLHGPYDVYSEDIHGVVPFVAPEVLKGSKTTQASDIYSFGMIMWVLSAGVRPYHHRPHDRVLINEIIGGLRPRPVKDTPPLYARLMERCLRENPLERPLISELYDLTEKWAGATCNYPEPSEITEEFDKADMAKFDEIKYRHTFIHHRAVYHSRNLRTI</sequence>
<dbReference type="InterPro" id="IPR011009">
    <property type="entry name" value="Kinase-like_dom_sf"/>
</dbReference>
<keyword evidence="2" id="KW-0547">Nucleotide-binding</keyword>
<dbReference type="InterPro" id="IPR000719">
    <property type="entry name" value="Prot_kinase_dom"/>
</dbReference>
<proteinExistence type="predicted"/>
<dbReference type="Pfam" id="PF07714">
    <property type="entry name" value="PK_Tyr_Ser-Thr"/>
    <property type="match status" value="1"/>
</dbReference>
<dbReference type="SUPFAM" id="SSF56112">
    <property type="entry name" value="Protein kinase-like (PK-like)"/>
    <property type="match status" value="1"/>
</dbReference>
<dbReference type="EMBL" id="BLAL01000060">
    <property type="protein sequence ID" value="GES82333.1"/>
    <property type="molecule type" value="Genomic_DNA"/>
</dbReference>
<accession>A0A8H3LAQ4</accession>
<dbReference type="InterPro" id="IPR001245">
    <property type="entry name" value="Ser-Thr/Tyr_kinase_cat_dom"/>
</dbReference>
<comment type="caution">
    <text evidence="6">The sequence shown here is derived from an EMBL/GenBank/DDBJ whole genome shotgun (WGS) entry which is preliminary data.</text>
</comment>
<evidence type="ECO:0000256" key="2">
    <source>
        <dbReference type="ARBA" id="ARBA00022741"/>
    </source>
</evidence>
<protein>
    <submittedName>
        <fullName evidence="6">Kinase-like domain-containing protein</fullName>
    </submittedName>
</protein>